<evidence type="ECO:0000256" key="1">
    <source>
        <dbReference type="SAM" id="Phobius"/>
    </source>
</evidence>
<name>A0A2S7SUC3_9BACT</name>
<evidence type="ECO:0000313" key="3">
    <source>
        <dbReference type="Proteomes" id="UP000239872"/>
    </source>
</evidence>
<sequence length="172" mass="19799">MNNFSEVQKFRQWWLWVLLAGVLVVPVTLAFYHNGFKYSPDVMNEILIGAIVPLVIMILFYIMQLRTKIDEKGIYYRFFPIHFQVLVISWDEVTKAYVRQYSPILDYGGWGIRYGLGGKGKAYNVSGNMGLQLELNTGKKILIGSQQPNELNELLDQLVKAKIIKAEVRKPV</sequence>
<keyword evidence="3" id="KW-1185">Reference proteome</keyword>
<protein>
    <recommendedName>
        <fullName evidence="4">Bacterial Pleckstrin homology domain-containing protein</fullName>
    </recommendedName>
</protein>
<comment type="caution">
    <text evidence="2">The sequence shown here is derived from an EMBL/GenBank/DDBJ whole genome shotgun (WGS) entry which is preliminary data.</text>
</comment>
<dbReference type="OrthoDB" id="582675at2"/>
<dbReference type="Proteomes" id="UP000239872">
    <property type="component" value="Unassembled WGS sequence"/>
</dbReference>
<dbReference type="AlphaFoldDB" id="A0A2S7SUC3"/>
<keyword evidence="1" id="KW-0472">Membrane</keyword>
<dbReference type="EMBL" id="PPSL01000004">
    <property type="protein sequence ID" value="PQJ10195.1"/>
    <property type="molecule type" value="Genomic_DNA"/>
</dbReference>
<dbReference type="RefSeq" id="WP_105040204.1">
    <property type="nucleotide sequence ID" value="NZ_PPSL01000004.1"/>
</dbReference>
<keyword evidence="1" id="KW-0812">Transmembrane</keyword>
<feature type="transmembrane region" description="Helical" evidence="1">
    <location>
        <begin position="12"/>
        <end position="34"/>
    </location>
</feature>
<accession>A0A2S7SUC3</accession>
<evidence type="ECO:0008006" key="4">
    <source>
        <dbReference type="Google" id="ProtNLM"/>
    </source>
</evidence>
<reference evidence="2 3" key="1">
    <citation type="submission" date="2018-01" db="EMBL/GenBank/DDBJ databases">
        <title>A novel member of the phylum Bacteroidetes isolated from glacier ice.</title>
        <authorList>
            <person name="Liu Q."/>
            <person name="Xin Y.-H."/>
        </authorList>
    </citation>
    <scope>NUCLEOTIDE SEQUENCE [LARGE SCALE GENOMIC DNA]</scope>
    <source>
        <strain evidence="2 3">RB1R16</strain>
    </source>
</reference>
<keyword evidence="1" id="KW-1133">Transmembrane helix</keyword>
<evidence type="ECO:0000313" key="2">
    <source>
        <dbReference type="EMBL" id="PQJ10195.1"/>
    </source>
</evidence>
<organism evidence="2 3">
    <name type="scientific">Flavipsychrobacter stenotrophus</name>
    <dbReference type="NCBI Taxonomy" id="2077091"/>
    <lineage>
        <taxon>Bacteria</taxon>
        <taxon>Pseudomonadati</taxon>
        <taxon>Bacteroidota</taxon>
        <taxon>Chitinophagia</taxon>
        <taxon>Chitinophagales</taxon>
        <taxon>Chitinophagaceae</taxon>
        <taxon>Flavipsychrobacter</taxon>
    </lineage>
</organism>
<proteinExistence type="predicted"/>
<feature type="transmembrane region" description="Helical" evidence="1">
    <location>
        <begin position="46"/>
        <end position="63"/>
    </location>
</feature>
<gene>
    <name evidence="2" type="ORF">CJD36_016005</name>
</gene>